<evidence type="ECO:0000256" key="4">
    <source>
        <dbReference type="SAM" id="Phobius"/>
    </source>
</evidence>
<keyword evidence="4" id="KW-0812">Transmembrane</keyword>
<dbReference type="Pfam" id="PF01380">
    <property type="entry name" value="SIS"/>
    <property type="match status" value="1"/>
</dbReference>
<evidence type="ECO:0000256" key="2">
    <source>
        <dbReference type="ARBA" id="ARBA00023125"/>
    </source>
</evidence>
<dbReference type="InterPro" id="IPR001347">
    <property type="entry name" value="SIS_dom"/>
</dbReference>
<dbReference type="InterPro" id="IPR035472">
    <property type="entry name" value="RpiR-like_SIS"/>
</dbReference>
<keyword evidence="4" id="KW-0472">Membrane</keyword>
<feature type="domain" description="SIS" evidence="6">
    <location>
        <begin position="144"/>
        <end position="279"/>
    </location>
</feature>
<evidence type="ECO:0000313" key="8">
    <source>
        <dbReference type="Proteomes" id="UP001205601"/>
    </source>
</evidence>
<organism evidence="7 8">
    <name type="scientific">Albidovulum sediminis</name>
    <dbReference type="NCBI Taxonomy" id="3066345"/>
    <lineage>
        <taxon>Bacteria</taxon>
        <taxon>Pseudomonadati</taxon>
        <taxon>Pseudomonadota</taxon>
        <taxon>Alphaproteobacteria</taxon>
        <taxon>Rhodobacterales</taxon>
        <taxon>Paracoccaceae</taxon>
        <taxon>Albidovulum</taxon>
    </lineage>
</organism>
<feature type="transmembrane region" description="Helical" evidence="4">
    <location>
        <begin position="254"/>
        <end position="274"/>
    </location>
</feature>
<dbReference type="CDD" id="cd05013">
    <property type="entry name" value="SIS_RpiR"/>
    <property type="match status" value="1"/>
</dbReference>
<dbReference type="PROSITE" id="PS51071">
    <property type="entry name" value="HTH_RPIR"/>
    <property type="match status" value="1"/>
</dbReference>
<reference evidence="8" key="1">
    <citation type="submission" date="2023-07" db="EMBL/GenBank/DDBJ databases">
        <title>Defluviimonas sediminis sp. nov., isolated from mangrove sediment.</title>
        <authorList>
            <person name="Liu L."/>
            <person name="Li J."/>
            <person name="Huang Y."/>
            <person name="Pan J."/>
            <person name="Li M."/>
        </authorList>
    </citation>
    <scope>NUCLEOTIDE SEQUENCE [LARGE SCALE GENOMIC DNA]</scope>
    <source>
        <strain evidence="8">FT324</strain>
    </source>
</reference>
<comment type="caution">
    <text evidence="7">The sequence shown here is derived from an EMBL/GenBank/DDBJ whole genome shotgun (WGS) entry which is preliminary data.</text>
</comment>
<keyword evidence="1" id="KW-0805">Transcription regulation</keyword>
<proteinExistence type="predicted"/>
<evidence type="ECO:0000259" key="5">
    <source>
        <dbReference type="PROSITE" id="PS51071"/>
    </source>
</evidence>
<evidence type="ECO:0000256" key="1">
    <source>
        <dbReference type="ARBA" id="ARBA00023015"/>
    </source>
</evidence>
<dbReference type="InterPro" id="IPR047640">
    <property type="entry name" value="RpiR-like"/>
</dbReference>
<dbReference type="Proteomes" id="UP001205601">
    <property type="component" value="Unassembled WGS sequence"/>
</dbReference>
<feature type="transmembrane region" description="Helical" evidence="4">
    <location>
        <begin position="227"/>
        <end position="248"/>
    </location>
</feature>
<accession>A0ABT2NIN3</accession>
<dbReference type="EMBL" id="JAOCQF010000001">
    <property type="protein sequence ID" value="MCT8328778.1"/>
    <property type="molecule type" value="Genomic_DNA"/>
</dbReference>
<feature type="domain" description="HTH rpiR-type" evidence="5">
    <location>
        <begin position="19"/>
        <end position="95"/>
    </location>
</feature>
<evidence type="ECO:0000256" key="3">
    <source>
        <dbReference type="ARBA" id="ARBA00023163"/>
    </source>
</evidence>
<keyword evidence="8" id="KW-1185">Reference proteome</keyword>
<sequence>MADPMTLQDRPADAPASLDAFARRLQDMAPGLPKRLRQCADHVGRNLDRVAVSTVADLAEGAGVPPSAVMRFCQIMGFSGFSEMQRLFREDYGGARPDYATRLRALREGAGSSPGALLAEFIDAGRASLERLATQANETAMETATHRLAAGRMIHLAGFRRAYPVASYMAYALERMGVAAMLHSGAGHLDQSQAISADDAVLAITFAPYSAETVDLVALAQKRGARIVALTDGVASPVALAGVTVLTVEEVDFGAFRSLSATLAVAMALAVAIGTRRGTV</sequence>
<dbReference type="PROSITE" id="PS51464">
    <property type="entry name" value="SIS"/>
    <property type="match status" value="1"/>
</dbReference>
<dbReference type="InterPro" id="IPR000281">
    <property type="entry name" value="HTH_RpiR"/>
</dbReference>
<keyword evidence="2" id="KW-0238">DNA-binding</keyword>
<keyword evidence="3" id="KW-0804">Transcription</keyword>
<dbReference type="PANTHER" id="PTHR30514">
    <property type="entry name" value="GLUCOKINASE"/>
    <property type="match status" value="1"/>
</dbReference>
<name>A0ABT2NIN3_9RHOB</name>
<dbReference type="SUPFAM" id="SSF46689">
    <property type="entry name" value="Homeodomain-like"/>
    <property type="match status" value="1"/>
</dbReference>
<dbReference type="Gene3D" id="3.40.50.10490">
    <property type="entry name" value="Glucose-6-phosphate isomerase like protein, domain 1"/>
    <property type="match status" value="1"/>
</dbReference>
<protein>
    <submittedName>
        <fullName evidence="7">MurR/RpiR family transcriptional regulator</fullName>
    </submittedName>
</protein>
<dbReference type="PANTHER" id="PTHR30514:SF18">
    <property type="entry name" value="RPIR-FAMILY TRANSCRIPTIONAL REGULATOR"/>
    <property type="match status" value="1"/>
</dbReference>
<keyword evidence="4" id="KW-1133">Transmembrane helix</keyword>
<evidence type="ECO:0000313" key="7">
    <source>
        <dbReference type="EMBL" id="MCT8328778.1"/>
    </source>
</evidence>
<dbReference type="Gene3D" id="1.10.10.10">
    <property type="entry name" value="Winged helix-like DNA-binding domain superfamily/Winged helix DNA-binding domain"/>
    <property type="match status" value="1"/>
</dbReference>
<dbReference type="InterPro" id="IPR046348">
    <property type="entry name" value="SIS_dom_sf"/>
</dbReference>
<evidence type="ECO:0000259" key="6">
    <source>
        <dbReference type="PROSITE" id="PS51464"/>
    </source>
</evidence>
<dbReference type="Pfam" id="PF01418">
    <property type="entry name" value="HTH_6"/>
    <property type="match status" value="1"/>
</dbReference>
<gene>
    <name evidence="7" type="ORF">N5I32_04530</name>
</gene>
<dbReference type="SUPFAM" id="SSF53697">
    <property type="entry name" value="SIS domain"/>
    <property type="match status" value="1"/>
</dbReference>
<dbReference type="InterPro" id="IPR009057">
    <property type="entry name" value="Homeodomain-like_sf"/>
</dbReference>
<dbReference type="InterPro" id="IPR036388">
    <property type="entry name" value="WH-like_DNA-bd_sf"/>
</dbReference>